<proteinExistence type="predicted"/>
<organism evidence="2">
    <name type="scientific">Lygus hesperus</name>
    <name type="common">Western plant bug</name>
    <dbReference type="NCBI Taxonomy" id="30085"/>
    <lineage>
        <taxon>Eukaryota</taxon>
        <taxon>Metazoa</taxon>
        <taxon>Ecdysozoa</taxon>
        <taxon>Arthropoda</taxon>
        <taxon>Hexapoda</taxon>
        <taxon>Insecta</taxon>
        <taxon>Pterygota</taxon>
        <taxon>Neoptera</taxon>
        <taxon>Paraneoptera</taxon>
        <taxon>Hemiptera</taxon>
        <taxon>Heteroptera</taxon>
        <taxon>Panheteroptera</taxon>
        <taxon>Cimicomorpha</taxon>
        <taxon>Miridae</taxon>
        <taxon>Mirini</taxon>
        <taxon>Lygus</taxon>
    </lineage>
</organism>
<name>A0A0A9Y7U9_LYGHE</name>
<accession>A0A0A9Y7U9</accession>
<feature type="region of interest" description="Disordered" evidence="1">
    <location>
        <begin position="18"/>
        <end position="46"/>
    </location>
</feature>
<protein>
    <submittedName>
        <fullName evidence="2">Uncharacterized protein</fullName>
    </submittedName>
</protein>
<feature type="compositionally biased region" description="Basic and acidic residues" evidence="1">
    <location>
        <begin position="34"/>
        <end position="46"/>
    </location>
</feature>
<gene>
    <name evidence="2" type="ORF">CM83_70204</name>
</gene>
<dbReference type="AlphaFoldDB" id="A0A0A9Y7U9"/>
<reference evidence="2" key="2">
    <citation type="submission" date="2014-07" db="EMBL/GenBank/DDBJ databases">
        <authorList>
            <person name="Hull J."/>
        </authorList>
    </citation>
    <scope>NUCLEOTIDE SEQUENCE</scope>
</reference>
<feature type="non-terminal residue" evidence="2">
    <location>
        <position position="1"/>
    </location>
</feature>
<sequence length="114" mass="12410">PSSGGVPCARTMTINSWDSGARHAGSSGGGCSERIGREKDYHSAEDIPTRDLAHVADAGGRPTKMHSSRRIRMGHWQFPVSMTLAPREARSVSPQGLLGYLHPQAPLNRPQRPW</sequence>
<evidence type="ECO:0000256" key="1">
    <source>
        <dbReference type="SAM" id="MobiDB-lite"/>
    </source>
</evidence>
<reference evidence="2" key="1">
    <citation type="journal article" date="2014" name="PLoS ONE">
        <title>Transcriptome-Based Identification of ABC Transporters in the Western Tarnished Plant Bug Lygus hesperus.</title>
        <authorList>
            <person name="Hull J.J."/>
            <person name="Chaney K."/>
            <person name="Geib S.M."/>
            <person name="Fabrick J.A."/>
            <person name="Brent C.S."/>
            <person name="Walsh D."/>
            <person name="Lavine L.C."/>
        </authorList>
    </citation>
    <scope>NUCLEOTIDE SEQUENCE</scope>
</reference>
<evidence type="ECO:0000313" key="2">
    <source>
        <dbReference type="EMBL" id="JAG27711.1"/>
    </source>
</evidence>
<dbReference type="EMBL" id="GBHO01015893">
    <property type="protein sequence ID" value="JAG27711.1"/>
    <property type="molecule type" value="Transcribed_RNA"/>
</dbReference>